<dbReference type="Proteomes" id="UP000678513">
    <property type="component" value="Chromosome"/>
</dbReference>
<name>A0ABX7Y4F9_9ACTN</name>
<feature type="signal peptide" evidence="2">
    <location>
        <begin position="1"/>
        <end position="31"/>
    </location>
</feature>
<dbReference type="InterPro" id="IPR013320">
    <property type="entry name" value="ConA-like_dom_sf"/>
</dbReference>
<keyword evidence="4" id="KW-0378">Hydrolase</keyword>
<dbReference type="InterPro" id="IPR000757">
    <property type="entry name" value="Beta-glucanase-like"/>
</dbReference>
<evidence type="ECO:0000313" key="5">
    <source>
        <dbReference type="Proteomes" id="UP000678513"/>
    </source>
</evidence>
<dbReference type="InterPro" id="IPR050546">
    <property type="entry name" value="Glycosyl_Hydrlase_16"/>
</dbReference>
<protein>
    <submittedName>
        <fullName evidence="4">Glycoside hydrolase family 16 protein</fullName>
    </submittedName>
</protein>
<sequence length="512" mass="56551">MKIYRRKFHLATAAVAFIGVLSFLPITPASAGTHEAPSFQSAPSEVGDNGAPFQLTADPGHFQKTSRSDGSAADSTLTGYTFQLDAIPSTSVYNRVQVRKSGESYYSVVVRSTEGKDSYIQLEKVTNGTTEVLQGAKVNGLKTGTSYRLELEAAGKDKATLSARVYEASSSAPQWQVTATDEKSPFAPSSEIGVTAYVGKGSSTPVTTTVSNLTSADTAASTAQQTNQQNAADGHVEGWGDPVFNDDFNDFSQTKNKWNIEDNTYVGYDWGEIKADNVNVRDGNLVIHTERLKEPISHKKGDIDKDGNIIKQRWYSTGSLQTKNGKFSQEYGRFELRAKLPTIKGHSRGIWPAFWMRPDNADTNEGEIDILEAYGTPAESHEDDHIDLLTQSTATLHYVQPDKHPGQKQKHPNEKAITPAGIDVNDGQFHTWTVEWTPEKITFFVDGQNYLDVDKSNDPRWKTLFGSGDKYNLRLNTQVGSGYWGEPNAEQTADRTEFVIDYVRAWKYQGQS</sequence>
<feature type="region of interest" description="Disordered" evidence="1">
    <location>
        <begin position="34"/>
        <end position="72"/>
    </location>
</feature>
<feature type="compositionally biased region" description="Polar residues" evidence="1">
    <location>
        <begin position="63"/>
        <end position="72"/>
    </location>
</feature>
<feature type="chain" id="PRO_5045462865" evidence="2">
    <location>
        <begin position="32"/>
        <end position="512"/>
    </location>
</feature>
<dbReference type="CDD" id="cd08023">
    <property type="entry name" value="GH16_laminarinase_like"/>
    <property type="match status" value="1"/>
</dbReference>
<keyword evidence="2" id="KW-0732">Signal</keyword>
<accession>A0ABX7Y4F9</accession>
<dbReference type="Pfam" id="PF00722">
    <property type="entry name" value="Glyco_hydro_16"/>
    <property type="match status" value="1"/>
</dbReference>
<evidence type="ECO:0000256" key="2">
    <source>
        <dbReference type="SAM" id="SignalP"/>
    </source>
</evidence>
<evidence type="ECO:0000313" key="4">
    <source>
        <dbReference type="EMBL" id="QUC07633.1"/>
    </source>
</evidence>
<dbReference type="EMBL" id="CP072384">
    <property type="protein sequence ID" value="QUC07633.1"/>
    <property type="molecule type" value="Genomic_DNA"/>
</dbReference>
<feature type="domain" description="GH16" evidence="3">
    <location>
        <begin position="220"/>
        <end position="511"/>
    </location>
</feature>
<dbReference type="Gene3D" id="2.60.120.560">
    <property type="entry name" value="Exo-inulinase, domain 1"/>
    <property type="match status" value="1"/>
</dbReference>
<evidence type="ECO:0000256" key="1">
    <source>
        <dbReference type="SAM" id="MobiDB-lite"/>
    </source>
</evidence>
<gene>
    <name evidence="4" type="ORF">J5A65_11960</name>
</gene>
<proteinExistence type="predicted"/>
<dbReference type="SUPFAM" id="SSF49899">
    <property type="entry name" value="Concanavalin A-like lectins/glucanases"/>
    <property type="match status" value="1"/>
</dbReference>
<dbReference type="PROSITE" id="PS51762">
    <property type="entry name" value="GH16_2"/>
    <property type="match status" value="1"/>
</dbReference>
<dbReference type="Gene3D" id="2.60.120.200">
    <property type="match status" value="1"/>
</dbReference>
<dbReference type="PANTHER" id="PTHR10963">
    <property type="entry name" value="GLYCOSYL HYDROLASE-RELATED"/>
    <property type="match status" value="1"/>
</dbReference>
<organism evidence="4 5">
    <name type="scientific">Arachnia rubra</name>
    <dbReference type="NCBI Taxonomy" id="1547448"/>
    <lineage>
        <taxon>Bacteria</taxon>
        <taxon>Bacillati</taxon>
        <taxon>Actinomycetota</taxon>
        <taxon>Actinomycetes</taxon>
        <taxon>Propionibacteriales</taxon>
        <taxon>Propionibacteriaceae</taxon>
        <taxon>Arachnia</taxon>
    </lineage>
</organism>
<evidence type="ECO:0000259" key="3">
    <source>
        <dbReference type="PROSITE" id="PS51762"/>
    </source>
</evidence>
<dbReference type="GO" id="GO:0016787">
    <property type="term" value="F:hydrolase activity"/>
    <property type="evidence" value="ECO:0007669"/>
    <property type="project" value="UniProtKB-KW"/>
</dbReference>
<dbReference type="RefSeq" id="WP_212322254.1">
    <property type="nucleotide sequence ID" value="NZ_AP024463.1"/>
</dbReference>
<dbReference type="PANTHER" id="PTHR10963:SF60">
    <property type="entry name" value="GRAM-NEGATIVE BACTERIA-BINDING PROTEIN 1-RELATED"/>
    <property type="match status" value="1"/>
</dbReference>
<reference evidence="4 5" key="1">
    <citation type="submission" date="2021-03" db="EMBL/GenBank/DDBJ databases">
        <title>Human Oral Microbial Genomes.</title>
        <authorList>
            <person name="Johnston C.D."/>
            <person name="Chen T."/>
            <person name="Dewhirst F.E."/>
        </authorList>
    </citation>
    <scope>NUCLEOTIDE SEQUENCE [LARGE SCALE GENOMIC DNA]</scope>
    <source>
        <strain evidence="4 5">DSMZ 100122</strain>
    </source>
</reference>
<keyword evidence="5" id="KW-1185">Reference proteome</keyword>